<feature type="transmembrane region" description="Helical" evidence="3">
    <location>
        <begin position="12"/>
        <end position="31"/>
    </location>
</feature>
<comment type="caution">
    <text evidence="5">The sequence shown here is derived from an EMBL/GenBank/DDBJ whole genome shotgun (WGS) entry which is preliminary data.</text>
</comment>
<evidence type="ECO:0000313" key="6">
    <source>
        <dbReference type="Proteomes" id="UP001549076"/>
    </source>
</evidence>
<dbReference type="InterPro" id="IPR050469">
    <property type="entry name" value="Diguanylate_Cyclase"/>
</dbReference>
<keyword evidence="3" id="KW-1133">Transmembrane helix</keyword>
<dbReference type="PROSITE" id="PS50887">
    <property type="entry name" value="GGDEF"/>
    <property type="match status" value="1"/>
</dbReference>
<dbReference type="PANTHER" id="PTHR45138">
    <property type="entry name" value="REGULATORY COMPONENTS OF SENSORY TRANSDUCTION SYSTEM"/>
    <property type="match status" value="1"/>
</dbReference>
<feature type="domain" description="GGDEF" evidence="4">
    <location>
        <begin position="115"/>
        <end position="248"/>
    </location>
</feature>
<keyword evidence="6" id="KW-1185">Reference proteome</keyword>
<dbReference type="CDD" id="cd01949">
    <property type="entry name" value="GGDEF"/>
    <property type="match status" value="1"/>
</dbReference>
<evidence type="ECO:0000256" key="2">
    <source>
        <dbReference type="ARBA" id="ARBA00034247"/>
    </source>
</evidence>
<sequence>MALVIFKAFWTAIASAAASVLLALLVLPFFGATLGSLGLMMCIVCPLVIAWPASAYMFWQNDKLQAAHRELSRAHAQLAAAHRRLAEKARHDDMTGMLNRESFFGVLERARRKTDSGALLIIDADHFKSINDRFGHLTGDEALLQIVAALRGGVRSGDVLGRIGGEEFAALLVGASEEEAIRIAERIRRQVEEIRFRVEGDRVIPLTVSIGGTLCAPGATVSELMRSADRRLYEAKNRGRNLVIFGSGGKDETEAA</sequence>
<dbReference type="EC" id="2.7.7.65" evidence="1"/>
<evidence type="ECO:0000313" key="5">
    <source>
        <dbReference type="EMBL" id="MET3792047.1"/>
    </source>
</evidence>
<accession>A0ABV2MZ14</accession>
<dbReference type="SMART" id="SM00267">
    <property type="entry name" value="GGDEF"/>
    <property type="match status" value="1"/>
</dbReference>
<proteinExistence type="predicted"/>
<dbReference type="PANTHER" id="PTHR45138:SF9">
    <property type="entry name" value="DIGUANYLATE CYCLASE DGCM-RELATED"/>
    <property type="match status" value="1"/>
</dbReference>
<dbReference type="InterPro" id="IPR043128">
    <property type="entry name" value="Rev_trsase/Diguanyl_cyclase"/>
</dbReference>
<evidence type="ECO:0000259" key="4">
    <source>
        <dbReference type="PROSITE" id="PS50887"/>
    </source>
</evidence>
<organism evidence="5 6">
    <name type="scientific">Aquamicrobium terrae</name>
    <dbReference type="NCBI Taxonomy" id="1324945"/>
    <lineage>
        <taxon>Bacteria</taxon>
        <taxon>Pseudomonadati</taxon>
        <taxon>Pseudomonadota</taxon>
        <taxon>Alphaproteobacteria</taxon>
        <taxon>Hyphomicrobiales</taxon>
        <taxon>Phyllobacteriaceae</taxon>
        <taxon>Aquamicrobium</taxon>
    </lineage>
</organism>
<dbReference type="InterPro" id="IPR000160">
    <property type="entry name" value="GGDEF_dom"/>
</dbReference>
<dbReference type="Pfam" id="PF00990">
    <property type="entry name" value="GGDEF"/>
    <property type="match status" value="1"/>
</dbReference>
<protein>
    <recommendedName>
        <fullName evidence="1">diguanylate cyclase</fullName>
        <ecNumber evidence="1">2.7.7.65</ecNumber>
    </recommendedName>
</protein>
<dbReference type="RefSeq" id="WP_354194675.1">
    <property type="nucleotide sequence ID" value="NZ_JBEPML010000006.1"/>
</dbReference>
<name>A0ABV2MZ14_9HYPH</name>
<feature type="transmembrane region" description="Helical" evidence="3">
    <location>
        <begin position="37"/>
        <end position="59"/>
    </location>
</feature>
<evidence type="ECO:0000256" key="1">
    <source>
        <dbReference type="ARBA" id="ARBA00012528"/>
    </source>
</evidence>
<gene>
    <name evidence="5" type="ORF">ABID37_002257</name>
</gene>
<dbReference type="EMBL" id="JBEPML010000006">
    <property type="protein sequence ID" value="MET3792047.1"/>
    <property type="molecule type" value="Genomic_DNA"/>
</dbReference>
<dbReference type="Gene3D" id="3.30.70.270">
    <property type="match status" value="1"/>
</dbReference>
<keyword evidence="3" id="KW-0812">Transmembrane</keyword>
<dbReference type="Proteomes" id="UP001549076">
    <property type="component" value="Unassembled WGS sequence"/>
</dbReference>
<evidence type="ECO:0000256" key="3">
    <source>
        <dbReference type="SAM" id="Phobius"/>
    </source>
</evidence>
<reference evidence="5 6" key="1">
    <citation type="submission" date="2024-06" db="EMBL/GenBank/DDBJ databases">
        <title>Genomic Encyclopedia of Type Strains, Phase IV (KMG-IV): sequencing the most valuable type-strain genomes for metagenomic binning, comparative biology and taxonomic classification.</title>
        <authorList>
            <person name="Goeker M."/>
        </authorList>
    </citation>
    <scope>NUCLEOTIDE SEQUENCE [LARGE SCALE GENOMIC DNA]</scope>
    <source>
        <strain evidence="5 6">DSM 27865</strain>
    </source>
</reference>
<dbReference type="InterPro" id="IPR029787">
    <property type="entry name" value="Nucleotide_cyclase"/>
</dbReference>
<dbReference type="NCBIfam" id="TIGR00254">
    <property type="entry name" value="GGDEF"/>
    <property type="match status" value="1"/>
</dbReference>
<keyword evidence="3" id="KW-0472">Membrane</keyword>
<dbReference type="SUPFAM" id="SSF55073">
    <property type="entry name" value="Nucleotide cyclase"/>
    <property type="match status" value="1"/>
</dbReference>
<comment type="catalytic activity">
    <reaction evidence="2">
        <text>2 GTP = 3',3'-c-di-GMP + 2 diphosphate</text>
        <dbReference type="Rhea" id="RHEA:24898"/>
        <dbReference type="ChEBI" id="CHEBI:33019"/>
        <dbReference type="ChEBI" id="CHEBI:37565"/>
        <dbReference type="ChEBI" id="CHEBI:58805"/>
        <dbReference type="EC" id="2.7.7.65"/>
    </reaction>
</comment>